<dbReference type="AlphaFoldDB" id="K0RG60"/>
<gene>
    <name evidence="2" type="ORF">THAOC_35808</name>
</gene>
<sequence>MFGHVATTVGFGKRHVGPVVELVGKPLSGQQLEKSYSSVKSLPKQRQRKKLFFRRSRRSMTGAGRGLPQQQTVIFRVYDLPLSLLAPAQSMHLLDAPAAPDLDNVDREKRAKRVESREWSGSPYARLSPTSPLGVGHSAHLQRDYSTLSASVSSAGTDDRESRPPPWPPLKPVATEVRYGIELSLCSAACPSGTTTPPSGPISVLGSSAAPRRHLCRLASRPSSDLQIRQRRCRGELVYKSTFDVANRRLTEARGCGETRLALGTPWFSSFSLVFRMNFSFSRGVDGFA</sequence>
<proteinExistence type="predicted"/>
<reference evidence="2 3" key="1">
    <citation type="journal article" date="2012" name="Genome Biol.">
        <title>Genome and low-iron response of an oceanic diatom adapted to chronic iron limitation.</title>
        <authorList>
            <person name="Lommer M."/>
            <person name="Specht M."/>
            <person name="Roy A.S."/>
            <person name="Kraemer L."/>
            <person name="Andreson R."/>
            <person name="Gutowska M.A."/>
            <person name="Wolf J."/>
            <person name="Bergner S.V."/>
            <person name="Schilhabel M.B."/>
            <person name="Klostermeier U.C."/>
            <person name="Beiko R.G."/>
            <person name="Rosenstiel P."/>
            <person name="Hippler M."/>
            <person name="Laroche J."/>
        </authorList>
    </citation>
    <scope>NUCLEOTIDE SEQUENCE [LARGE SCALE GENOMIC DNA]</scope>
    <source>
        <strain evidence="2 3">CCMP1005</strain>
    </source>
</reference>
<evidence type="ECO:0000313" key="2">
    <source>
        <dbReference type="EMBL" id="EJK45572.1"/>
    </source>
</evidence>
<dbReference type="Proteomes" id="UP000266841">
    <property type="component" value="Unassembled WGS sequence"/>
</dbReference>
<feature type="compositionally biased region" description="Polar residues" evidence="1">
    <location>
        <begin position="144"/>
        <end position="156"/>
    </location>
</feature>
<evidence type="ECO:0000256" key="1">
    <source>
        <dbReference type="SAM" id="MobiDB-lite"/>
    </source>
</evidence>
<accession>K0RG60</accession>
<evidence type="ECO:0000313" key="3">
    <source>
        <dbReference type="Proteomes" id="UP000266841"/>
    </source>
</evidence>
<feature type="compositionally biased region" description="Basic and acidic residues" evidence="1">
    <location>
        <begin position="104"/>
        <end position="118"/>
    </location>
</feature>
<keyword evidence="3" id="KW-1185">Reference proteome</keyword>
<feature type="region of interest" description="Disordered" evidence="1">
    <location>
        <begin position="104"/>
        <end position="172"/>
    </location>
</feature>
<comment type="caution">
    <text evidence="2">The sequence shown here is derived from an EMBL/GenBank/DDBJ whole genome shotgun (WGS) entry which is preliminary data.</text>
</comment>
<organism evidence="2 3">
    <name type="scientific">Thalassiosira oceanica</name>
    <name type="common">Marine diatom</name>
    <dbReference type="NCBI Taxonomy" id="159749"/>
    <lineage>
        <taxon>Eukaryota</taxon>
        <taxon>Sar</taxon>
        <taxon>Stramenopiles</taxon>
        <taxon>Ochrophyta</taxon>
        <taxon>Bacillariophyta</taxon>
        <taxon>Coscinodiscophyceae</taxon>
        <taxon>Thalassiosirophycidae</taxon>
        <taxon>Thalassiosirales</taxon>
        <taxon>Thalassiosiraceae</taxon>
        <taxon>Thalassiosira</taxon>
    </lineage>
</organism>
<name>K0RG60_THAOC</name>
<protein>
    <submittedName>
        <fullName evidence="2">Uncharacterized protein</fullName>
    </submittedName>
</protein>
<dbReference type="EMBL" id="AGNL01048414">
    <property type="protein sequence ID" value="EJK45572.1"/>
    <property type="molecule type" value="Genomic_DNA"/>
</dbReference>